<dbReference type="EMBL" id="ATLV01023913">
    <property type="status" value="NOT_ANNOTATED_CDS"/>
    <property type="molecule type" value="Genomic_DNA"/>
</dbReference>
<dbReference type="EMBL" id="KE525347">
    <property type="protein sequence ID" value="KFB49898.1"/>
    <property type="molecule type" value="Genomic_DNA"/>
</dbReference>
<keyword evidence="3" id="KW-1185">Reference proteome</keyword>
<dbReference type="VEuPathDB" id="VectorBase:ASIC017928"/>
<reference evidence="2" key="2">
    <citation type="submission" date="2020-05" db="UniProtKB">
        <authorList>
            <consortium name="EnsemblMetazoa"/>
        </authorList>
    </citation>
    <scope>IDENTIFICATION</scope>
</reference>
<evidence type="ECO:0000313" key="2">
    <source>
        <dbReference type="EnsemblMetazoa" id="ASIC017928-PA"/>
    </source>
</evidence>
<sequence length="92" mass="10009">MLFLRISQTSTVDDSAHAGVALPGTWVAGRAAWYAQSRHRLGRCCLQFDTPVCLPLLLLPFPPRGHGVTHPVSAFRIVPSNTLTSNLLSGER</sequence>
<accession>A0A084WI54</accession>
<protein>
    <submittedName>
        <fullName evidence="1 2">Uncharacterized protein</fullName>
    </submittedName>
</protein>
<dbReference type="EnsemblMetazoa" id="ASIC017928-RA">
    <property type="protein sequence ID" value="ASIC017928-PA"/>
    <property type="gene ID" value="ASIC017928"/>
</dbReference>
<proteinExistence type="predicted"/>
<reference evidence="1 3" key="1">
    <citation type="journal article" date="2014" name="BMC Genomics">
        <title>Genome sequence of Anopheles sinensis provides insight into genetics basis of mosquito competence for malaria parasites.</title>
        <authorList>
            <person name="Zhou D."/>
            <person name="Zhang D."/>
            <person name="Ding G."/>
            <person name="Shi L."/>
            <person name="Hou Q."/>
            <person name="Ye Y."/>
            <person name="Xu Y."/>
            <person name="Zhou H."/>
            <person name="Xiong C."/>
            <person name="Li S."/>
            <person name="Yu J."/>
            <person name="Hong S."/>
            <person name="Yu X."/>
            <person name="Zou P."/>
            <person name="Chen C."/>
            <person name="Chang X."/>
            <person name="Wang W."/>
            <person name="Lv Y."/>
            <person name="Sun Y."/>
            <person name="Ma L."/>
            <person name="Shen B."/>
            <person name="Zhu C."/>
        </authorList>
    </citation>
    <scope>NUCLEOTIDE SEQUENCE [LARGE SCALE GENOMIC DNA]</scope>
</reference>
<gene>
    <name evidence="1" type="ORF">ZHAS_00017928</name>
</gene>
<name>A0A084WI54_ANOSI</name>
<organism evidence="1">
    <name type="scientific">Anopheles sinensis</name>
    <name type="common">Mosquito</name>
    <dbReference type="NCBI Taxonomy" id="74873"/>
    <lineage>
        <taxon>Eukaryota</taxon>
        <taxon>Metazoa</taxon>
        <taxon>Ecdysozoa</taxon>
        <taxon>Arthropoda</taxon>
        <taxon>Hexapoda</taxon>
        <taxon>Insecta</taxon>
        <taxon>Pterygota</taxon>
        <taxon>Neoptera</taxon>
        <taxon>Endopterygota</taxon>
        <taxon>Diptera</taxon>
        <taxon>Nematocera</taxon>
        <taxon>Culicoidea</taxon>
        <taxon>Culicidae</taxon>
        <taxon>Anophelinae</taxon>
        <taxon>Anopheles</taxon>
    </lineage>
</organism>
<evidence type="ECO:0000313" key="3">
    <source>
        <dbReference type="Proteomes" id="UP000030765"/>
    </source>
</evidence>
<evidence type="ECO:0000313" key="1">
    <source>
        <dbReference type="EMBL" id="KFB49898.1"/>
    </source>
</evidence>
<dbReference type="Proteomes" id="UP000030765">
    <property type="component" value="Unassembled WGS sequence"/>
</dbReference>
<dbReference type="AlphaFoldDB" id="A0A084WI54"/>